<comment type="catalytic activity">
    <reaction evidence="9 13 15">
        <text>deamido-NAD(+) + NH4(+) + ATP = AMP + diphosphate + NAD(+) + H(+)</text>
        <dbReference type="Rhea" id="RHEA:21188"/>
        <dbReference type="ChEBI" id="CHEBI:15378"/>
        <dbReference type="ChEBI" id="CHEBI:28938"/>
        <dbReference type="ChEBI" id="CHEBI:30616"/>
        <dbReference type="ChEBI" id="CHEBI:33019"/>
        <dbReference type="ChEBI" id="CHEBI:57540"/>
        <dbReference type="ChEBI" id="CHEBI:58437"/>
        <dbReference type="ChEBI" id="CHEBI:456215"/>
        <dbReference type="EC" id="6.3.1.5"/>
    </reaction>
</comment>
<evidence type="ECO:0000259" key="16">
    <source>
        <dbReference type="Pfam" id="PF02540"/>
    </source>
</evidence>
<dbReference type="PATRIC" id="fig|889306.3.peg.646"/>
<evidence type="ECO:0000256" key="1">
    <source>
        <dbReference type="ARBA" id="ARBA00005859"/>
    </source>
</evidence>
<dbReference type="PANTHER" id="PTHR23090:SF7">
    <property type="entry name" value="NH(3)-DEPENDENT NAD(+) SYNTHETASE"/>
    <property type="match status" value="1"/>
</dbReference>
<feature type="binding site" description="in other chain" evidence="13">
    <location>
        <begin position="261"/>
        <end position="262"/>
    </location>
    <ligand>
        <name>deamido-NAD(+)</name>
        <dbReference type="ChEBI" id="CHEBI:58437"/>
        <note>ligand shared between two neighboring subunits</note>
    </ligand>
</feature>
<dbReference type="GO" id="GO:0005737">
    <property type="term" value="C:cytoplasm"/>
    <property type="evidence" value="ECO:0007669"/>
    <property type="project" value="InterPro"/>
</dbReference>
<comment type="function">
    <text evidence="10 13">Catalyzes the ATP-dependent amidation of deamido-NAD to form NAD. Uses ammonia as a nitrogen source.</text>
</comment>
<evidence type="ECO:0000256" key="14">
    <source>
        <dbReference type="RuleBase" id="RU003811"/>
    </source>
</evidence>
<comment type="caution">
    <text evidence="17">The sequence shown here is derived from an EMBL/GenBank/DDBJ whole genome shotgun (WGS) entry which is preliminary data.</text>
</comment>
<evidence type="ECO:0000256" key="9">
    <source>
        <dbReference type="ARBA" id="ARBA00051206"/>
    </source>
</evidence>
<dbReference type="GO" id="GO:0008795">
    <property type="term" value="F:NAD+ synthase activity"/>
    <property type="evidence" value="ECO:0007669"/>
    <property type="project" value="UniProtKB-UniRule"/>
</dbReference>
<dbReference type="InterPro" id="IPR014729">
    <property type="entry name" value="Rossmann-like_a/b/a_fold"/>
</dbReference>
<dbReference type="PANTHER" id="PTHR23090">
    <property type="entry name" value="NH 3 /GLUTAMINE-DEPENDENT NAD + SYNTHETASE"/>
    <property type="match status" value="1"/>
</dbReference>
<feature type="binding site" evidence="13">
    <location>
        <begin position="47"/>
        <end position="54"/>
    </location>
    <ligand>
        <name>ATP</name>
        <dbReference type="ChEBI" id="CHEBI:30616"/>
    </ligand>
</feature>
<dbReference type="EC" id="6.3.1.5" evidence="11 13"/>
<evidence type="ECO:0000256" key="6">
    <source>
        <dbReference type="ARBA" id="ARBA00022840"/>
    </source>
</evidence>
<dbReference type="GO" id="GO:0005524">
    <property type="term" value="F:ATP binding"/>
    <property type="evidence" value="ECO:0007669"/>
    <property type="project" value="UniProtKB-UniRule"/>
</dbReference>
<dbReference type="InterPro" id="IPR003694">
    <property type="entry name" value="NAD_synthase"/>
</dbReference>
<keyword evidence="6 13" id="KW-0067">ATP-binding</keyword>
<evidence type="ECO:0000256" key="8">
    <source>
        <dbReference type="ARBA" id="ARBA00023027"/>
    </source>
</evidence>
<dbReference type="GO" id="GO:0003952">
    <property type="term" value="F:NAD+ synthase (glutamine-hydrolyzing) activity"/>
    <property type="evidence" value="ECO:0007669"/>
    <property type="project" value="InterPro"/>
</dbReference>
<dbReference type="NCBIfam" id="NF001979">
    <property type="entry name" value="PRK00768.1"/>
    <property type="match status" value="1"/>
</dbReference>
<comment type="similarity">
    <text evidence="1 13 14">Belongs to the NAD synthetase family.</text>
</comment>
<dbReference type="FunFam" id="3.40.50.620:FF:000015">
    <property type="entry name" value="NH(3)-dependent NAD(+) synthetase"/>
    <property type="match status" value="1"/>
</dbReference>
<dbReference type="Proteomes" id="UP000031938">
    <property type="component" value="Unassembled WGS sequence"/>
</dbReference>
<reference evidence="17 18" key="1">
    <citation type="submission" date="2015-01" db="EMBL/GenBank/DDBJ databases">
        <title>Genome sequencing of Jeotgalibacillus soli.</title>
        <authorList>
            <person name="Goh K.M."/>
            <person name="Chan K.-G."/>
            <person name="Yaakop A.S."/>
            <person name="Ee R."/>
            <person name="Gan H.M."/>
            <person name="Chan C.S."/>
        </authorList>
    </citation>
    <scope>NUCLEOTIDE SEQUENCE [LARGE SCALE GENOMIC DNA]</scope>
    <source>
        <strain evidence="17 18">P9</strain>
    </source>
</reference>
<comment type="subunit">
    <text evidence="2 13">Homodimer.</text>
</comment>
<feature type="binding site" evidence="13">
    <location>
        <position position="181"/>
    </location>
    <ligand>
        <name>deamido-NAD(+)</name>
        <dbReference type="ChEBI" id="CHEBI:58437"/>
        <note>ligand shared between two neighboring subunits</note>
    </ligand>
</feature>
<keyword evidence="18" id="KW-1185">Reference proteome</keyword>
<dbReference type="OrthoDB" id="9803818at2"/>
<protein>
    <recommendedName>
        <fullName evidence="12 13">NH(3)-dependent NAD(+) synthetase</fullName>
        <ecNumber evidence="11 13">6.3.1.5</ecNumber>
    </recommendedName>
</protein>
<sequence length="275" mass="30920">MGTLQQQIIEELKVKPSIDPKEEIRRSIDFLKEYLQKHSFLKGLVLGLSGGQDSTLCGKLAQLAVNELNEESGEKRYTYTAVRLPYGTQSDEQDCQDAIRFIEPDEVIVVNIKPAVDQSVASLLEAGIELSDFVKGNEKARERMKVQYSIASMKNAVVLGTDHAAEAITGFYTKYGDGGADLVPLFRLNKRQGKQLLKELGCPEHLYTKKPTADLEDDRPSLEDEVALGVTYDNIDDYLENKETPAAAQEKIEGYYLRSQHKRKLPITVFDAFWK</sequence>
<evidence type="ECO:0000256" key="11">
    <source>
        <dbReference type="ARBA" id="ARBA00066987"/>
    </source>
</evidence>
<feature type="domain" description="NAD/GMP synthase" evidence="16">
    <location>
        <begin position="24"/>
        <end position="266"/>
    </location>
</feature>
<evidence type="ECO:0000256" key="5">
    <source>
        <dbReference type="ARBA" id="ARBA00022741"/>
    </source>
</evidence>
<dbReference type="HAMAP" id="MF_00193">
    <property type="entry name" value="NadE_ammonia_dep"/>
    <property type="match status" value="1"/>
</dbReference>
<accession>A0A0C2VP28</accession>
<keyword evidence="8 13" id="KW-0520">NAD</keyword>
<dbReference type="GO" id="GO:0046872">
    <property type="term" value="F:metal ion binding"/>
    <property type="evidence" value="ECO:0007669"/>
    <property type="project" value="UniProtKB-KW"/>
</dbReference>
<dbReference type="NCBIfam" id="TIGR00552">
    <property type="entry name" value="nadE"/>
    <property type="match status" value="1"/>
</dbReference>
<gene>
    <name evidence="13" type="primary">nadE</name>
    <name evidence="17" type="ORF">KP78_06480</name>
</gene>
<dbReference type="GO" id="GO:0004359">
    <property type="term" value="F:glutaminase activity"/>
    <property type="evidence" value="ECO:0007669"/>
    <property type="project" value="InterPro"/>
</dbReference>
<feature type="binding site" evidence="13">
    <location>
        <position position="212"/>
    </location>
    <ligand>
        <name>ATP</name>
        <dbReference type="ChEBI" id="CHEBI:30616"/>
    </ligand>
</feature>
<keyword evidence="3 13" id="KW-0436">Ligase</keyword>
<feature type="binding site" evidence="13">
    <location>
        <position position="53"/>
    </location>
    <ligand>
        <name>Mg(2+)</name>
        <dbReference type="ChEBI" id="CHEBI:18420"/>
    </ligand>
</feature>
<evidence type="ECO:0000256" key="12">
    <source>
        <dbReference type="ARBA" id="ARBA00070926"/>
    </source>
</evidence>
<evidence type="ECO:0000256" key="15">
    <source>
        <dbReference type="RuleBase" id="RU003812"/>
    </source>
</evidence>
<dbReference type="AlphaFoldDB" id="A0A0C2VP28"/>
<feature type="binding site" evidence="13">
    <location>
        <position position="161"/>
    </location>
    <ligand>
        <name>ATP</name>
        <dbReference type="ChEBI" id="CHEBI:30616"/>
    </ligand>
</feature>
<feature type="binding site" description="in other chain" evidence="13">
    <location>
        <position position="141"/>
    </location>
    <ligand>
        <name>deamido-NAD(+)</name>
        <dbReference type="ChEBI" id="CHEBI:58437"/>
        <note>ligand shared between two neighboring subunits</note>
    </ligand>
</feature>
<dbReference type="InterPro" id="IPR022310">
    <property type="entry name" value="NAD/GMP_synthase"/>
</dbReference>
<dbReference type="EMBL" id="JXRP01000008">
    <property type="protein sequence ID" value="KIL50647.1"/>
    <property type="molecule type" value="Genomic_DNA"/>
</dbReference>
<dbReference type="Gene3D" id="3.40.50.620">
    <property type="entry name" value="HUPs"/>
    <property type="match status" value="1"/>
</dbReference>
<evidence type="ECO:0000313" key="18">
    <source>
        <dbReference type="Proteomes" id="UP000031938"/>
    </source>
</evidence>
<dbReference type="STRING" id="889306.KP78_06480"/>
<dbReference type="SUPFAM" id="SSF52402">
    <property type="entry name" value="Adenine nucleotide alpha hydrolases-like"/>
    <property type="match status" value="1"/>
</dbReference>
<dbReference type="Pfam" id="PF02540">
    <property type="entry name" value="NAD_synthase"/>
    <property type="match status" value="1"/>
</dbReference>
<feature type="binding site" description="in other chain" evidence="13">
    <location>
        <position position="174"/>
    </location>
    <ligand>
        <name>deamido-NAD(+)</name>
        <dbReference type="ChEBI" id="CHEBI:58437"/>
        <note>ligand shared between two neighboring subunits</note>
    </ligand>
</feature>
<evidence type="ECO:0000256" key="2">
    <source>
        <dbReference type="ARBA" id="ARBA00011738"/>
    </source>
</evidence>
<dbReference type="GO" id="GO:0009435">
    <property type="term" value="P:NAD+ biosynthetic process"/>
    <property type="evidence" value="ECO:0007669"/>
    <property type="project" value="UniProtKB-UniRule"/>
</dbReference>
<evidence type="ECO:0000256" key="3">
    <source>
        <dbReference type="ARBA" id="ARBA00022598"/>
    </source>
</evidence>
<feature type="binding site" evidence="13">
    <location>
        <position position="190"/>
    </location>
    <ligand>
        <name>ATP</name>
        <dbReference type="ChEBI" id="CHEBI:30616"/>
    </ligand>
</feature>
<feature type="binding site" evidence="13">
    <location>
        <position position="166"/>
    </location>
    <ligand>
        <name>Mg(2+)</name>
        <dbReference type="ChEBI" id="CHEBI:18420"/>
    </ligand>
</feature>
<evidence type="ECO:0000313" key="17">
    <source>
        <dbReference type="EMBL" id="KIL50647.1"/>
    </source>
</evidence>
<dbReference type="CDD" id="cd00553">
    <property type="entry name" value="NAD_synthase"/>
    <property type="match status" value="1"/>
</dbReference>
<keyword evidence="5 13" id="KW-0547">Nucleotide-binding</keyword>
<keyword evidence="7 13" id="KW-0460">Magnesium</keyword>
<evidence type="ECO:0000256" key="10">
    <source>
        <dbReference type="ARBA" id="ARBA00055966"/>
    </source>
</evidence>
<proteinExistence type="inferred from homology"/>
<evidence type="ECO:0000256" key="7">
    <source>
        <dbReference type="ARBA" id="ARBA00022842"/>
    </source>
</evidence>
<keyword evidence="4 13" id="KW-0479">Metal-binding</keyword>
<dbReference type="InterPro" id="IPR022926">
    <property type="entry name" value="NH(3)-dep_NAD(+)_synth"/>
</dbReference>
<evidence type="ECO:0000256" key="13">
    <source>
        <dbReference type="HAMAP-Rule" id="MF_00193"/>
    </source>
</evidence>
<dbReference type="UniPathway" id="UPA00253">
    <property type="reaction ID" value="UER00333"/>
</dbReference>
<comment type="pathway">
    <text evidence="13">Cofactor biosynthesis; NAD(+) biosynthesis; NAD(+) from deamido-NAD(+) (ammonia route): step 1/1.</text>
</comment>
<evidence type="ECO:0000256" key="4">
    <source>
        <dbReference type="ARBA" id="ARBA00022723"/>
    </source>
</evidence>
<dbReference type="RefSeq" id="WP_041086234.1">
    <property type="nucleotide sequence ID" value="NZ_JXRP01000008.1"/>
</dbReference>
<organism evidence="17 18">
    <name type="scientific">Jeotgalibacillus soli</name>
    <dbReference type="NCBI Taxonomy" id="889306"/>
    <lineage>
        <taxon>Bacteria</taxon>
        <taxon>Bacillati</taxon>
        <taxon>Bacillota</taxon>
        <taxon>Bacilli</taxon>
        <taxon>Bacillales</taxon>
        <taxon>Caryophanaceae</taxon>
        <taxon>Jeotgalibacillus</taxon>
    </lineage>
</organism>
<name>A0A0C2VP28_9BACL</name>